<organism evidence="2 3">
    <name type="scientific">Dunaliella salina</name>
    <name type="common">Green alga</name>
    <name type="synonym">Protococcus salinus</name>
    <dbReference type="NCBI Taxonomy" id="3046"/>
    <lineage>
        <taxon>Eukaryota</taxon>
        <taxon>Viridiplantae</taxon>
        <taxon>Chlorophyta</taxon>
        <taxon>core chlorophytes</taxon>
        <taxon>Chlorophyceae</taxon>
        <taxon>CS clade</taxon>
        <taxon>Chlamydomonadales</taxon>
        <taxon>Dunaliellaceae</taxon>
        <taxon>Dunaliella</taxon>
    </lineage>
</organism>
<proteinExistence type="predicted"/>
<accession>A0ABQ7GFX6</accession>
<evidence type="ECO:0000313" key="3">
    <source>
        <dbReference type="Proteomes" id="UP000815325"/>
    </source>
</evidence>
<name>A0ABQ7GFX6_DUNSA</name>
<evidence type="ECO:0000313" key="2">
    <source>
        <dbReference type="EMBL" id="KAF5833504.1"/>
    </source>
</evidence>
<sequence>MMRVSLRMSRNGSGKPSFAAKAEPGKGQIGYGLHVSICLKNTKAEAERGLSEQSDGLMQKLAREIACALLHEQSGFTCRDDWKNSHK</sequence>
<protein>
    <recommendedName>
        <fullName evidence="4">Encoded protein</fullName>
    </recommendedName>
</protein>
<dbReference type="Proteomes" id="UP000815325">
    <property type="component" value="Unassembled WGS sequence"/>
</dbReference>
<comment type="caution">
    <text evidence="2">The sequence shown here is derived from an EMBL/GenBank/DDBJ whole genome shotgun (WGS) entry which is preliminary data.</text>
</comment>
<reference evidence="2" key="1">
    <citation type="submission" date="2017-08" db="EMBL/GenBank/DDBJ databases">
        <authorList>
            <person name="Polle J.E."/>
            <person name="Barry K."/>
            <person name="Cushman J."/>
            <person name="Schmutz J."/>
            <person name="Tran D."/>
            <person name="Hathwaick L.T."/>
            <person name="Yim W.C."/>
            <person name="Jenkins J."/>
            <person name="Mckie-Krisberg Z.M."/>
            <person name="Prochnik S."/>
            <person name="Lindquist E."/>
            <person name="Dockter R.B."/>
            <person name="Adam C."/>
            <person name="Molina H."/>
            <person name="Bunkerborg J."/>
            <person name="Jin E."/>
            <person name="Buchheim M."/>
            <person name="Magnuson J."/>
        </authorList>
    </citation>
    <scope>NUCLEOTIDE SEQUENCE</scope>
    <source>
        <strain evidence="2">CCAP 19/18</strain>
    </source>
</reference>
<gene>
    <name evidence="2" type="ORF">DUNSADRAFT_10191</name>
</gene>
<evidence type="ECO:0008006" key="4">
    <source>
        <dbReference type="Google" id="ProtNLM"/>
    </source>
</evidence>
<evidence type="ECO:0000256" key="1">
    <source>
        <dbReference type="SAM" id="MobiDB-lite"/>
    </source>
</evidence>
<keyword evidence="3" id="KW-1185">Reference proteome</keyword>
<feature type="region of interest" description="Disordered" evidence="1">
    <location>
        <begin position="1"/>
        <end position="21"/>
    </location>
</feature>
<dbReference type="EMBL" id="MU069807">
    <property type="protein sequence ID" value="KAF5833504.1"/>
    <property type="molecule type" value="Genomic_DNA"/>
</dbReference>